<keyword evidence="4" id="KW-1185">Reference proteome</keyword>
<evidence type="ECO:0000256" key="2">
    <source>
        <dbReference type="SAM" id="Phobius"/>
    </source>
</evidence>
<accession>A0ABV0JKK9</accession>
<dbReference type="Proteomes" id="UP001442494">
    <property type="component" value="Unassembled WGS sequence"/>
</dbReference>
<dbReference type="RefSeq" id="WP_190417775.1">
    <property type="nucleotide sequence ID" value="NZ_JAMPKK010000008.1"/>
</dbReference>
<evidence type="ECO:0000313" key="4">
    <source>
        <dbReference type="Proteomes" id="UP001442494"/>
    </source>
</evidence>
<organism evidence="3 4">
    <name type="scientific">Funiculus sociatus GB2-A5</name>
    <dbReference type="NCBI Taxonomy" id="2933946"/>
    <lineage>
        <taxon>Bacteria</taxon>
        <taxon>Bacillati</taxon>
        <taxon>Cyanobacteriota</taxon>
        <taxon>Cyanophyceae</taxon>
        <taxon>Coleofasciculales</taxon>
        <taxon>Coleofasciculaceae</taxon>
        <taxon>Funiculus</taxon>
    </lineage>
</organism>
<reference evidence="3 4" key="1">
    <citation type="submission" date="2022-04" db="EMBL/GenBank/DDBJ databases">
        <title>Positive selection, recombination, and allopatry shape intraspecific diversity of widespread and dominant cyanobacteria.</title>
        <authorList>
            <person name="Wei J."/>
            <person name="Shu W."/>
            <person name="Hu C."/>
        </authorList>
    </citation>
    <scope>NUCLEOTIDE SEQUENCE [LARGE SCALE GENOMIC DNA]</scope>
    <source>
        <strain evidence="3 4">GB2-A5</strain>
    </source>
</reference>
<feature type="region of interest" description="Disordered" evidence="1">
    <location>
        <begin position="35"/>
        <end position="82"/>
    </location>
</feature>
<proteinExistence type="predicted"/>
<dbReference type="EMBL" id="JAMPKK010000008">
    <property type="protein sequence ID" value="MEP0863970.1"/>
    <property type="molecule type" value="Genomic_DNA"/>
</dbReference>
<keyword evidence="2" id="KW-0472">Membrane</keyword>
<keyword evidence="2" id="KW-0812">Transmembrane</keyword>
<evidence type="ECO:0000313" key="3">
    <source>
        <dbReference type="EMBL" id="MEP0863970.1"/>
    </source>
</evidence>
<gene>
    <name evidence="3" type="ORF">NDI37_05775</name>
</gene>
<keyword evidence="2" id="KW-1133">Transmembrane helix</keyword>
<protein>
    <submittedName>
        <fullName evidence="3">Uncharacterized protein</fullName>
    </submittedName>
</protein>
<name>A0ABV0JKK9_9CYAN</name>
<sequence length="82" mass="9865">METSVVSVLGLVTFALLFIVSGGVVYLTLAEWRDRRRQEKEKRENKLPGAGRRQEKEKRVEKVRDRRQEKEKRVEKVRDRRR</sequence>
<feature type="transmembrane region" description="Helical" evidence="2">
    <location>
        <begin position="6"/>
        <end position="29"/>
    </location>
</feature>
<evidence type="ECO:0000256" key="1">
    <source>
        <dbReference type="SAM" id="MobiDB-lite"/>
    </source>
</evidence>
<comment type="caution">
    <text evidence="3">The sequence shown here is derived from an EMBL/GenBank/DDBJ whole genome shotgun (WGS) entry which is preliminary data.</text>
</comment>